<dbReference type="OrthoDB" id="2412222at2"/>
<organism evidence="1 2">
    <name type="scientific">Staphylococcus xylosus</name>
    <dbReference type="NCBI Taxonomy" id="1288"/>
    <lineage>
        <taxon>Bacteria</taxon>
        <taxon>Bacillati</taxon>
        <taxon>Bacillota</taxon>
        <taxon>Bacilli</taxon>
        <taxon>Bacillales</taxon>
        <taxon>Staphylococcaceae</taxon>
        <taxon>Staphylococcus</taxon>
    </lineage>
</organism>
<dbReference type="Proteomes" id="UP000285567">
    <property type="component" value="Unassembled WGS sequence"/>
</dbReference>
<sequence>MNDEATITLKIKVEVEQEVTVPVTANYDLESVKEREADKAYDKYVNNPERLGFEDIKFKDVSDVQVKDY</sequence>
<evidence type="ECO:0008006" key="3">
    <source>
        <dbReference type="Google" id="ProtNLM"/>
    </source>
</evidence>
<comment type="caution">
    <text evidence="1">The sequence shown here is derived from an EMBL/GenBank/DDBJ whole genome shotgun (WGS) entry which is preliminary data.</text>
</comment>
<evidence type="ECO:0000313" key="2">
    <source>
        <dbReference type="Proteomes" id="UP000285567"/>
    </source>
</evidence>
<accession>A0A418IPP2</accession>
<dbReference type="EMBL" id="QXUL01000021">
    <property type="protein sequence ID" value="RIN11404.1"/>
    <property type="molecule type" value="Genomic_DNA"/>
</dbReference>
<gene>
    <name evidence="1" type="ORF">BU097_05460</name>
</gene>
<name>A0A418IPP2_STAXY</name>
<keyword evidence="2" id="KW-1185">Reference proteome</keyword>
<evidence type="ECO:0000313" key="1">
    <source>
        <dbReference type="EMBL" id="RIN11404.1"/>
    </source>
</evidence>
<protein>
    <recommendedName>
        <fullName evidence="3">Trigger factor</fullName>
    </recommendedName>
</protein>
<dbReference type="AlphaFoldDB" id="A0A418IPP2"/>
<proteinExistence type="predicted"/>
<dbReference type="RefSeq" id="WP_119603821.1">
    <property type="nucleotide sequence ID" value="NZ_QXUL01000021.1"/>
</dbReference>
<reference evidence="1 2" key="1">
    <citation type="journal article" date="2016" name="Front. Microbiol.">
        <title>Comprehensive Phylogenetic Analysis of Bovine Non-aureus Staphylococci Species Based on Whole-Genome Sequencing.</title>
        <authorList>
            <person name="Naushad S."/>
            <person name="Barkema H.W."/>
            <person name="Luby C."/>
            <person name="Condas L.A."/>
            <person name="Nobrega D.B."/>
            <person name="Carson D.A."/>
            <person name="De Buck J."/>
        </authorList>
    </citation>
    <scope>NUCLEOTIDE SEQUENCE [LARGE SCALE GENOMIC DNA]</scope>
    <source>
        <strain evidence="1 2">SNUC 102</strain>
    </source>
</reference>